<keyword evidence="2" id="KW-0812">Transmembrane</keyword>
<gene>
    <name evidence="3" type="ORF">FKW77_010071</name>
</gene>
<sequence>MEAYINDEHYYLFTVNMIIIPAIAYLGLLILATWGVSRAAQRINTLKRALQEAEKRANDAETCLSEIILATRTMRGRNQEGWEEKTPLKGADSENKAPLAQPYIKMHLMGKDDLGHIRQGSA</sequence>
<evidence type="ECO:0000256" key="1">
    <source>
        <dbReference type="SAM" id="Coils"/>
    </source>
</evidence>
<dbReference type="AlphaFoldDB" id="A0A517L8C1"/>
<dbReference type="EMBL" id="CP042190">
    <property type="protein sequence ID" value="QDS71867.1"/>
    <property type="molecule type" value="Genomic_DNA"/>
</dbReference>
<evidence type="ECO:0000313" key="3">
    <source>
        <dbReference type="EMBL" id="QDS71867.1"/>
    </source>
</evidence>
<keyword evidence="4" id="KW-1185">Reference proteome</keyword>
<feature type="transmembrane region" description="Helical" evidence="2">
    <location>
        <begin position="12"/>
        <end position="36"/>
    </location>
</feature>
<keyword evidence="1" id="KW-0175">Coiled coil</keyword>
<dbReference type="Proteomes" id="UP000316270">
    <property type="component" value="Chromosome 6"/>
</dbReference>
<accession>A0A517L8C1</accession>
<feature type="coiled-coil region" evidence="1">
    <location>
        <begin position="36"/>
        <end position="63"/>
    </location>
</feature>
<protein>
    <submittedName>
        <fullName evidence="3">Uncharacterized protein</fullName>
    </submittedName>
</protein>
<evidence type="ECO:0000256" key="2">
    <source>
        <dbReference type="SAM" id="Phobius"/>
    </source>
</evidence>
<keyword evidence="2" id="KW-1133">Transmembrane helix</keyword>
<evidence type="ECO:0000313" key="4">
    <source>
        <dbReference type="Proteomes" id="UP000316270"/>
    </source>
</evidence>
<name>A0A517L8C1_9PEZI</name>
<reference evidence="3 4" key="1">
    <citation type="submission" date="2019-07" db="EMBL/GenBank/DDBJ databases">
        <title>Finished genome of Venturia effusa.</title>
        <authorList>
            <person name="Young C.A."/>
            <person name="Cox M.P."/>
            <person name="Ganley A.R.D."/>
            <person name="David W.J."/>
        </authorList>
    </citation>
    <scope>NUCLEOTIDE SEQUENCE [LARGE SCALE GENOMIC DNA]</scope>
    <source>
        <strain evidence="4">albino</strain>
    </source>
</reference>
<keyword evidence="2" id="KW-0472">Membrane</keyword>
<organism evidence="3 4">
    <name type="scientific">Venturia effusa</name>
    <dbReference type="NCBI Taxonomy" id="50376"/>
    <lineage>
        <taxon>Eukaryota</taxon>
        <taxon>Fungi</taxon>
        <taxon>Dikarya</taxon>
        <taxon>Ascomycota</taxon>
        <taxon>Pezizomycotina</taxon>
        <taxon>Dothideomycetes</taxon>
        <taxon>Pleosporomycetidae</taxon>
        <taxon>Venturiales</taxon>
        <taxon>Venturiaceae</taxon>
        <taxon>Venturia</taxon>
    </lineage>
</organism>
<proteinExistence type="predicted"/>